<reference evidence="2" key="1">
    <citation type="submission" date="2020-10" db="EMBL/GenBank/DDBJ databases">
        <title>Ca. Dormibacterota MAGs.</title>
        <authorList>
            <person name="Montgomery K."/>
        </authorList>
    </citation>
    <scope>NUCLEOTIDE SEQUENCE [LARGE SCALE GENOMIC DNA]</scope>
    <source>
        <strain evidence="2">SC8812_S17_10</strain>
    </source>
</reference>
<gene>
    <name evidence="2" type="ORF">JF922_14095</name>
</gene>
<dbReference type="PROSITE" id="PS51186">
    <property type="entry name" value="GNAT"/>
    <property type="match status" value="1"/>
</dbReference>
<evidence type="ECO:0000259" key="1">
    <source>
        <dbReference type="PROSITE" id="PS51186"/>
    </source>
</evidence>
<dbReference type="EMBL" id="JAEKNR010000142">
    <property type="protein sequence ID" value="MBJ7599190.1"/>
    <property type="molecule type" value="Genomic_DNA"/>
</dbReference>
<dbReference type="AlphaFoldDB" id="A0A934KBK2"/>
<organism evidence="2 3">
    <name type="scientific">Candidatus Nephthysia bennettiae</name>
    <dbReference type="NCBI Taxonomy" id="3127016"/>
    <lineage>
        <taxon>Bacteria</taxon>
        <taxon>Bacillati</taxon>
        <taxon>Candidatus Dormiibacterota</taxon>
        <taxon>Candidatus Dormibacteria</taxon>
        <taxon>Candidatus Dormibacterales</taxon>
        <taxon>Candidatus Dormibacteraceae</taxon>
        <taxon>Candidatus Nephthysia</taxon>
    </lineage>
</organism>
<protein>
    <submittedName>
        <fullName evidence="2">GNAT family N-acetyltransferase</fullName>
    </submittedName>
</protein>
<comment type="caution">
    <text evidence="2">The sequence shown here is derived from an EMBL/GenBank/DDBJ whole genome shotgun (WGS) entry which is preliminary data.</text>
</comment>
<dbReference type="InterPro" id="IPR000182">
    <property type="entry name" value="GNAT_dom"/>
</dbReference>
<dbReference type="SUPFAM" id="SSF55729">
    <property type="entry name" value="Acyl-CoA N-acyltransferases (Nat)"/>
    <property type="match status" value="1"/>
</dbReference>
<feature type="domain" description="N-acetyltransferase" evidence="1">
    <location>
        <begin position="6"/>
        <end position="175"/>
    </location>
</feature>
<accession>A0A934KBK2</accession>
<dbReference type="Pfam" id="PF13302">
    <property type="entry name" value="Acetyltransf_3"/>
    <property type="match status" value="1"/>
</dbReference>
<dbReference type="Proteomes" id="UP000612893">
    <property type="component" value="Unassembled WGS sequence"/>
</dbReference>
<dbReference type="InterPro" id="IPR051531">
    <property type="entry name" value="N-acetyltransferase"/>
</dbReference>
<dbReference type="PANTHER" id="PTHR43792:SF1">
    <property type="entry name" value="N-ACETYLTRANSFERASE DOMAIN-CONTAINING PROTEIN"/>
    <property type="match status" value="1"/>
</dbReference>
<dbReference type="InterPro" id="IPR016181">
    <property type="entry name" value="Acyl_CoA_acyltransferase"/>
</dbReference>
<dbReference type="Gene3D" id="3.40.630.30">
    <property type="match status" value="1"/>
</dbReference>
<evidence type="ECO:0000313" key="2">
    <source>
        <dbReference type="EMBL" id="MBJ7599190.1"/>
    </source>
</evidence>
<sequence length="191" mass="21582">MRSERLLLRRWQESDGEPFAALNADPEVMEHFPRPLTREESDAFIGRMEKHFTEHGFSMWAVEVLSTGSFAGFVGLLVPRFQAHFTPAVEIGWRLAREHGGHGYATEAARAVLAFGFDELLLEEIESFTAPDNFRSRRVMERIGMTHDPSDDFEHPGIPDGHRLRPHVLYRLSRGSLQRVHGPTAGPPSPA</sequence>
<name>A0A934KBK2_9BACT</name>
<dbReference type="PANTHER" id="PTHR43792">
    <property type="entry name" value="GNAT FAMILY, PUTATIVE (AFU_ORTHOLOGUE AFUA_3G00765)-RELATED-RELATED"/>
    <property type="match status" value="1"/>
</dbReference>
<proteinExistence type="predicted"/>
<evidence type="ECO:0000313" key="3">
    <source>
        <dbReference type="Proteomes" id="UP000612893"/>
    </source>
</evidence>
<keyword evidence="3" id="KW-1185">Reference proteome</keyword>